<evidence type="ECO:0000256" key="10">
    <source>
        <dbReference type="PROSITE-ProRule" id="PRU00182"/>
    </source>
</evidence>
<dbReference type="InterPro" id="IPR050343">
    <property type="entry name" value="RsuA_PseudoU_synthase"/>
</dbReference>
<gene>
    <name evidence="12" type="ORF">CE154_012410</name>
</gene>
<evidence type="ECO:0000256" key="1">
    <source>
        <dbReference type="ARBA" id="ARBA00036390"/>
    </source>
</evidence>
<organism evidence="12 13">
    <name type="scientific">Alicycliphilus denitrificans</name>
    <dbReference type="NCBI Taxonomy" id="179636"/>
    <lineage>
        <taxon>Bacteria</taxon>
        <taxon>Pseudomonadati</taxon>
        <taxon>Pseudomonadota</taxon>
        <taxon>Betaproteobacteria</taxon>
        <taxon>Burkholderiales</taxon>
        <taxon>Comamonadaceae</taxon>
        <taxon>Alicycliphilus</taxon>
    </lineage>
</organism>
<comment type="catalytic activity">
    <reaction evidence="1">
        <text>uridine(35) in tRNA(Tyr) = pseudouridine(35) in tRNA(Tyr)</text>
        <dbReference type="Rhea" id="RHEA:60556"/>
        <dbReference type="Rhea" id="RHEA-COMP:15607"/>
        <dbReference type="Rhea" id="RHEA-COMP:15608"/>
        <dbReference type="ChEBI" id="CHEBI:65314"/>
        <dbReference type="ChEBI" id="CHEBI:65315"/>
    </reaction>
</comment>
<dbReference type="RefSeq" id="WP_094438355.1">
    <property type="nucleotide sequence ID" value="NZ_NKDB02000002.1"/>
</dbReference>
<evidence type="ECO:0000259" key="11">
    <source>
        <dbReference type="SMART" id="SM00363"/>
    </source>
</evidence>
<dbReference type="Proteomes" id="UP000216225">
    <property type="component" value="Unassembled WGS sequence"/>
</dbReference>
<sequence length="241" mass="26232">MTEAGAGEAVRLAKRVAQQLGCSRATAEQYIEGGWVSVDGRVVEEPAARVAPAQAVALAGDANLLDLRPVTLLLHRPANADAQECLRAERHAAELDPPGTRVLRRHLRALECAAPLPAGASGLAVYTQERRIARRLAEDMALLEQECIVHVEGQMAPDGLQALGRNLPPHGGPAAPHLKASWQNETHLRLALKGVDMARIPELCAAVGLRVLGVRRIRMGRLPLARLPEGQWRYLQPWERF</sequence>
<dbReference type="EMBL" id="NKDB02000002">
    <property type="protein sequence ID" value="RKJ96810.1"/>
    <property type="molecule type" value="Genomic_DNA"/>
</dbReference>
<keyword evidence="10" id="KW-0694">RNA-binding</keyword>
<dbReference type="InterPro" id="IPR036986">
    <property type="entry name" value="S4_RNA-bd_sf"/>
</dbReference>
<comment type="caution">
    <text evidence="12">The sequence shown here is derived from an EMBL/GenBank/DDBJ whole genome shotgun (WGS) entry which is preliminary data.</text>
</comment>
<dbReference type="SUPFAM" id="SSF55174">
    <property type="entry name" value="Alpha-L RNA-binding motif"/>
    <property type="match status" value="1"/>
</dbReference>
<feature type="domain" description="RNA-binding S4" evidence="11">
    <location>
        <begin position="10"/>
        <end position="75"/>
    </location>
</feature>
<dbReference type="Gene3D" id="3.10.290.10">
    <property type="entry name" value="RNA-binding S4 domain"/>
    <property type="match status" value="1"/>
</dbReference>
<dbReference type="PROSITE" id="PS50889">
    <property type="entry name" value="S4"/>
    <property type="match status" value="1"/>
</dbReference>
<dbReference type="Pfam" id="PF01479">
    <property type="entry name" value="S4"/>
    <property type="match status" value="1"/>
</dbReference>
<comment type="catalytic activity">
    <reaction evidence="2">
        <text>uridine(2604) in 23S rRNA = pseudouridine(2604) in 23S rRNA</text>
        <dbReference type="Rhea" id="RHEA:38875"/>
        <dbReference type="Rhea" id="RHEA-COMP:10093"/>
        <dbReference type="Rhea" id="RHEA-COMP:10094"/>
        <dbReference type="ChEBI" id="CHEBI:65314"/>
        <dbReference type="ChEBI" id="CHEBI:65315"/>
        <dbReference type="EC" id="5.4.99.21"/>
    </reaction>
</comment>
<evidence type="ECO:0000256" key="6">
    <source>
        <dbReference type="ARBA" id="ARBA00041697"/>
    </source>
</evidence>
<proteinExistence type="predicted"/>
<accession>A0A3R7LFJ0</accession>
<evidence type="ECO:0000256" key="5">
    <source>
        <dbReference type="ARBA" id="ARBA00041420"/>
    </source>
</evidence>
<dbReference type="PANTHER" id="PTHR47683:SF2">
    <property type="entry name" value="RNA-BINDING S4 DOMAIN-CONTAINING PROTEIN"/>
    <property type="match status" value="1"/>
</dbReference>
<dbReference type="CDD" id="cd00165">
    <property type="entry name" value="S4"/>
    <property type="match status" value="1"/>
</dbReference>
<dbReference type="InterPro" id="IPR002942">
    <property type="entry name" value="S4_RNA-bd"/>
</dbReference>
<protein>
    <recommendedName>
        <fullName evidence="4">Dual-specificity RNA pseudouridine synthase RluF</fullName>
        <ecNumber evidence="3">5.4.99.21</ecNumber>
    </recommendedName>
    <alternativeName>
        <fullName evidence="6">23S rRNA pseudouridine(2604) synthase</fullName>
    </alternativeName>
    <alternativeName>
        <fullName evidence="8">Ribosomal large subunit pseudouridine synthase F</fullName>
    </alternativeName>
    <alternativeName>
        <fullName evidence="7">rRNA pseudouridylate synthase F</fullName>
    </alternativeName>
    <alternativeName>
        <fullName evidence="9">rRNA-uridine isomerase F</fullName>
    </alternativeName>
    <alternativeName>
        <fullName evidence="5">tRNA(Tyr) pseudouridine(35) synthase</fullName>
    </alternativeName>
</protein>
<dbReference type="GO" id="GO:0001522">
    <property type="term" value="P:pseudouridine synthesis"/>
    <property type="evidence" value="ECO:0007669"/>
    <property type="project" value="InterPro"/>
</dbReference>
<evidence type="ECO:0000256" key="7">
    <source>
        <dbReference type="ARBA" id="ARBA00042843"/>
    </source>
</evidence>
<reference evidence="12 13" key="1">
    <citation type="submission" date="2018-09" db="EMBL/GenBank/DDBJ databases">
        <title>Genome comparison of Alicycliphilus sp. BQ1, a polyurethanolytic bacterium, with its closest phylogenetic relatives Alicycliphilus denitrificans BC and K601, unable to attack polyurethane.</title>
        <authorList>
            <person name="Loza-Tavera H."/>
            <person name="Lozano L."/>
            <person name="Cevallos M."/>
            <person name="Maya-Lucas O."/>
            <person name="Garcia-Mena J."/>
            <person name="Hernandez J."/>
        </authorList>
    </citation>
    <scope>NUCLEOTIDE SEQUENCE [LARGE SCALE GENOMIC DNA]</scope>
    <source>
        <strain evidence="12 13">BQ1</strain>
    </source>
</reference>
<evidence type="ECO:0000313" key="13">
    <source>
        <dbReference type="Proteomes" id="UP000216225"/>
    </source>
</evidence>
<dbReference type="InterPro" id="IPR020103">
    <property type="entry name" value="PsdUridine_synth_cat_dom_sf"/>
</dbReference>
<evidence type="ECO:0000256" key="4">
    <source>
        <dbReference type="ARBA" id="ARBA00039989"/>
    </source>
</evidence>
<dbReference type="Gene3D" id="3.30.2350.10">
    <property type="entry name" value="Pseudouridine synthase"/>
    <property type="match status" value="1"/>
</dbReference>
<evidence type="ECO:0000256" key="3">
    <source>
        <dbReference type="ARBA" id="ARBA00038922"/>
    </source>
</evidence>
<evidence type="ECO:0000256" key="9">
    <source>
        <dbReference type="ARBA" id="ARBA00043147"/>
    </source>
</evidence>
<dbReference type="GO" id="GO:0003723">
    <property type="term" value="F:RNA binding"/>
    <property type="evidence" value="ECO:0007669"/>
    <property type="project" value="UniProtKB-KW"/>
</dbReference>
<dbReference type="AlphaFoldDB" id="A0A3R7LFJ0"/>
<dbReference type="PANTHER" id="PTHR47683">
    <property type="entry name" value="PSEUDOURIDINE SYNTHASE FAMILY PROTEIN-RELATED"/>
    <property type="match status" value="1"/>
</dbReference>
<dbReference type="GO" id="GO:0160138">
    <property type="term" value="F:23S rRNA pseudouridine(2604) synthase activity"/>
    <property type="evidence" value="ECO:0007669"/>
    <property type="project" value="UniProtKB-EC"/>
</dbReference>
<evidence type="ECO:0000313" key="12">
    <source>
        <dbReference type="EMBL" id="RKJ96810.1"/>
    </source>
</evidence>
<dbReference type="SUPFAM" id="SSF55120">
    <property type="entry name" value="Pseudouridine synthase"/>
    <property type="match status" value="1"/>
</dbReference>
<evidence type="ECO:0000256" key="2">
    <source>
        <dbReference type="ARBA" id="ARBA00036535"/>
    </source>
</evidence>
<dbReference type="EC" id="5.4.99.21" evidence="3"/>
<dbReference type="GO" id="GO:0006396">
    <property type="term" value="P:RNA processing"/>
    <property type="evidence" value="ECO:0007669"/>
    <property type="project" value="UniProtKB-ARBA"/>
</dbReference>
<dbReference type="SMART" id="SM00363">
    <property type="entry name" value="S4"/>
    <property type="match status" value="1"/>
</dbReference>
<name>A0A3R7LFJ0_9BURK</name>
<evidence type="ECO:0000256" key="8">
    <source>
        <dbReference type="ARBA" id="ARBA00042890"/>
    </source>
</evidence>